<dbReference type="Proteomes" id="UP001153331">
    <property type="component" value="Unassembled WGS sequence"/>
</dbReference>
<evidence type="ECO:0000313" key="2">
    <source>
        <dbReference type="Proteomes" id="UP001153331"/>
    </source>
</evidence>
<gene>
    <name evidence="1" type="ORF">OPT61_g6187</name>
</gene>
<comment type="caution">
    <text evidence="1">The sequence shown here is derived from an EMBL/GenBank/DDBJ whole genome shotgun (WGS) entry which is preliminary data.</text>
</comment>
<evidence type="ECO:0000313" key="1">
    <source>
        <dbReference type="EMBL" id="KAJ8111148.1"/>
    </source>
</evidence>
<name>A0ACC2I7N4_9PLEO</name>
<proteinExistence type="predicted"/>
<protein>
    <submittedName>
        <fullName evidence="1">Uncharacterized protein</fullName>
    </submittedName>
</protein>
<dbReference type="EMBL" id="JAPHNI010000432">
    <property type="protein sequence ID" value="KAJ8111148.1"/>
    <property type="molecule type" value="Genomic_DNA"/>
</dbReference>
<keyword evidence="2" id="KW-1185">Reference proteome</keyword>
<organism evidence="1 2">
    <name type="scientific">Boeremia exigua</name>
    <dbReference type="NCBI Taxonomy" id="749465"/>
    <lineage>
        <taxon>Eukaryota</taxon>
        <taxon>Fungi</taxon>
        <taxon>Dikarya</taxon>
        <taxon>Ascomycota</taxon>
        <taxon>Pezizomycotina</taxon>
        <taxon>Dothideomycetes</taxon>
        <taxon>Pleosporomycetidae</taxon>
        <taxon>Pleosporales</taxon>
        <taxon>Pleosporineae</taxon>
        <taxon>Didymellaceae</taxon>
        <taxon>Boeremia</taxon>
    </lineage>
</organism>
<sequence>MRGSTIYVVVASRYVLQVSELTSKGILPHFLARKGTQAFLATRPPTNTLPKALAHERDIWISQYRIPRPSGYRDAVGEIPNGRLNGTEKAEARGVGGLPHKTHGRRAYAAGARHGSRTADWRPAPFWGDDAVEPGVSAGYKDMLLRESL</sequence>
<reference evidence="1" key="1">
    <citation type="submission" date="2022-11" db="EMBL/GenBank/DDBJ databases">
        <title>Genome Sequence of Boeremia exigua.</title>
        <authorList>
            <person name="Buettner E."/>
        </authorList>
    </citation>
    <scope>NUCLEOTIDE SEQUENCE</scope>
    <source>
        <strain evidence="1">CU02</strain>
    </source>
</reference>
<accession>A0ACC2I7N4</accession>